<feature type="domain" description="2Fe-2S ferredoxin-type" evidence="21">
    <location>
        <begin position="44"/>
        <end position="133"/>
    </location>
</feature>
<evidence type="ECO:0000256" key="10">
    <source>
        <dbReference type="ARBA" id="ARBA00023002"/>
    </source>
</evidence>
<dbReference type="InterPro" id="IPR002888">
    <property type="entry name" value="2Fe-2S-bd"/>
</dbReference>
<evidence type="ECO:0000256" key="17">
    <source>
        <dbReference type="ARBA" id="ARBA00072265"/>
    </source>
</evidence>
<keyword evidence="8 20" id="KW-0479">Metal-binding</keyword>
<dbReference type="Pfam" id="PF03450">
    <property type="entry name" value="CO_deh_flav_C"/>
    <property type="match status" value="1"/>
</dbReference>
<feature type="binding site" evidence="20">
    <location>
        <position position="115"/>
    </location>
    <ligand>
        <name>[2Fe-2S] cluster</name>
        <dbReference type="ChEBI" id="CHEBI:190135"/>
        <label>1</label>
    </ligand>
</feature>
<comment type="cofactor">
    <cofactor evidence="20">
        <name>[2Fe-2S] cluster</name>
        <dbReference type="ChEBI" id="CHEBI:190135"/>
    </cofactor>
    <text evidence="20">Binds 2 [2Fe-2S] clusters.</text>
</comment>
<dbReference type="Gene3D" id="3.30.465.10">
    <property type="match status" value="1"/>
</dbReference>
<comment type="cofactor">
    <cofactor evidence="20">
        <name>Mo-molybdopterin</name>
        <dbReference type="ChEBI" id="CHEBI:71302"/>
    </cofactor>
    <text evidence="20">Binds 1 Mo-molybdopterin (Mo-MPT) cofactor per subunit.</text>
</comment>
<dbReference type="Pfam" id="PF02738">
    <property type="entry name" value="MoCoBD_1"/>
    <property type="match status" value="1"/>
</dbReference>
<reference evidence="23" key="1">
    <citation type="submission" date="2022-02" db="EMBL/GenBank/DDBJ databases">
        <authorList>
            <person name="King R."/>
        </authorList>
    </citation>
    <scope>NUCLEOTIDE SEQUENCE</scope>
</reference>
<dbReference type="InterPro" id="IPR006058">
    <property type="entry name" value="2Fe2S_fd_BS"/>
</dbReference>
<evidence type="ECO:0000256" key="15">
    <source>
        <dbReference type="ARBA" id="ARBA00034078"/>
    </source>
</evidence>
<evidence type="ECO:0000313" key="24">
    <source>
        <dbReference type="Proteomes" id="UP001153321"/>
    </source>
</evidence>
<keyword evidence="5 20" id="KW-0500">Molybdenum</keyword>
<dbReference type="InterPro" id="IPR008274">
    <property type="entry name" value="AldOxase/xan_DH_MoCoBD1"/>
</dbReference>
<dbReference type="SMART" id="SM01008">
    <property type="entry name" value="Ald_Xan_dh_C"/>
    <property type="match status" value="1"/>
</dbReference>
<dbReference type="GO" id="GO:0071949">
    <property type="term" value="F:FAD binding"/>
    <property type="evidence" value="ECO:0007669"/>
    <property type="project" value="InterPro"/>
</dbReference>
<dbReference type="InterPro" id="IPR036010">
    <property type="entry name" value="2Fe-2S_ferredoxin-like_sf"/>
</dbReference>
<evidence type="ECO:0000256" key="16">
    <source>
        <dbReference type="ARBA" id="ARBA00052415"/>
    </source>
</evidence>
<feature type="binding site" evidence="20">
    <location>
        <position position="190"/>
    </location>
    <ligand>
        <name>[2Fe-2S] cluster</name>
        <dbReference type="ChEBI" id="CHEBI:190135"/>
        <label>2</label>
    </ligand>
</feature>
<dbReference type="InterPro" id="IPR037165">
    <property type="entry name" value="AldOxase/xan_DH_Mopterin-bd_sf"/>
</dbReference>
<keyword evidence="9 19" id="KW-0274">FAD</keyword>
<feature type="binding site" evidence="20">
    <location>
        <position position="924"/>
    </location>
    <ligand>
        <name>Mo-molybdopterin</name>
        <dbReference type="ChEBI" id="CHEBI:71302"/>
    </ligand>
    <ligandPart>
        <name>Mo</name>
        <dbReference type="ChEBI" id="CHEBI:28685"/>
    </ligandPart>
</feature>
<dbReference type="Gene3D" id="3.30.390.50">
    <property type="entry name" value="CO dehydrogenase flavoprotein, C-terminal domain"/>
    <property type="match status" value="1"/>
</dbReference>
<dbReference type="InterPro" id="IPR001041">
    <property type="entry name" value="2Fe-2S_ferredoxin-type"/>
</dbReference>
<evidence type="ECO:0000256" key="4">
    <source>
        <dbReference type="ARBA" id="ARBA00011738"/>
    </source>
</evidence>
<dbReference type="PROSITE" id="PS00197">
    <property type="entry name" value="2FE2S_FER_1"/>
    <property type="match status" value="1"/>
</dbReference>
<dbReference type="PANTHER" id="PTHR11908:SF132">
    <property type="entry name" value="ALDEHYDE OXIDASE 1-RELATED"/>
    <property type="match status" value="1"/>
</dbReference>
<evidence type="ECO:0000256" key="7">
    <source>
        <dbReference type="ARBA" id="ARBA00022714"/>
    </source>
</evidence>
<feature type="binding site" evidence="20">
    <location>
        <position position="93"/>
    </location>
    <ligand>
        <name>[2Fe-2S] cluster</name>
        <dbReference type="ChEBI" id="CHEBI:190135"/>
        <label>1</label>
    </ligand>
</feature>
<comment type="cofactor">
    <cofactor evidence="1 19">
        <name>FAD</name>
        <dbReference type="ChEBI" id="CHEBI:57692"/>
    </cofactor>
</comment>
<dbReference type="PIRSF" id="PIRSF000127">
    <property type="entry name" value="Xanthine_DH"/>
    <property type="match status" value="1"/>
</dbReference>
<organism evidence="23 24">
    <name type="scientific">Spodoptera littoralis</name>
    <name type="common">Egyptian cotton leafworm</name>
    <dbReference type="NCBI Taxonomy" id="7109"/>
    <lineage>
        <taxon>Eukaryota</taxon>
        <taxon>Metazoa</taxon>
        <taxon>Ecdysozoa</taxon>
        <taxon>Arthropoda</taxon>
        <taxon>Hexapoda</taxon>
        <taxon>Insecta</taxon>
        <taxon>Pterygota</taxon>
        <taxon>Neoptera</taxon>
        <taxon>Endopterygota</taxon>
        <taxon>Lepidoptera</taxon>
        <taxon>Glossata</taxon>
        <taxon>Ditrysia</taxon>
        <taxon>Noctuoidea</taxon>
        <taxon>Noctuidae</taxon>
        <taxon>Amphipyrinae</taxon>
        <taxon>Spodoptera</taxon>
    </lineage>
</organism>
<dbReference type="InterPro" id="IPR016208">
    <property type="entry name" value="Ald_Oxase/xanthine_DH-like"/>
</dbReference>
<dbReference type="Pfam" id="PF00111">
    <property type="entry name" value="Fer2"/>
    <property type="match status" value="1"/>
</dbReference>
<dbReference type="Pfam" id="PF01799">
    <property type="entry name" value="Fer2_2"/>
    <property type="match status" value="1"/>
</dbReference>
<dbReference type="Gene3D" id="3.30.365.10">
    <property type="entry name" value="Aldehyde oxidase/xanthine dehydrogenase, molybdopterin binding domain"/>
    <property type="match status" value="4"/>
</dbReference>
<keyword evidence="24" id="KW-1185">Reference proteome</keyword>
<feature type="binding site" evidence="19">
    <location>
        <position position="384"/>
    </location>
    <ligand>
        <name>FAD</name>
        <dbReference type="ChEBI" id="CHEBI:57692"/>
    </ligand>
</feature>
<comment type="catalytic activity">
    <reaction evidence="16">
        <text>indole-3-acetaldehyde + O2 + H2O = (indol-3-yl)acetate + H2O2 + H(+)</text>
        <dbReference type="Rhea" id="RHEA:16277"/>
        <dbReference type="ChEBI" id="CHEBI:15377"/>
        <dbReference type="ChEBI" id="CHEBI:15378"/>
        <dbReference type="ChEBI" id="CHEBI:15379"/>
        <dbReference type="ChEBI" id="CHEBI:16240"/>
        <dbReference type="ChEBI" id="CHEBI:18086"/>
        <dbReference type="ChEBI" id="CHEBI:30854"/>
        <dbReference type="EC" id="1.2.3.7"/>
    </reaction>
</comment>
<comment type="cofactor">
    <cofactor evidence="15">
        <name>[2Fe-2S] cluster</name>
        <dbReference type="ChEBI" id="CHEBI:190135"/>
    </cofactor>
</comment>
<keyword evidence="11 20" id="KW-0408">Iron</keyword>
<dbReference type="FunFam" id="3.30.365.10:FF:000001">
    <property type="entry name" value="Xanthine dehydrogenase oxidase"/>
    <property type="match status" value="1"/>
</dbReference>
<dbReference type="EMBL" id="LR824545">
    <property type="protein sequence ID" value="CAH1637055.1"/>
    <property type="molecule type" value="Genomic_DNA"/>
</dbReference>
<feature type="binding site" evidence="20">
    <location>
        <position position="155"/>
    </location>
    <ligand>
        <name>[2Fe-2S] cluster</name>
        <dbReference type="ChEBI" id="CHEBI:190135"/>
        <label>2</label>
    </ligand>
</feature>
<sequence length="1307" mass="145403">MRAQYARAHVPLKSCAHVIKLLLIYEFINLIYSVCFYKNSGIMDRINFTINGERYSLTGTEVSPETTLNDYLRNYLQLYGTKAMCHEGGCGACVVSVSQVHPATKEKHIFSVNSCLVHILSCHDWDITTVEGIGNRKDGYHAIQDRLATFNGTQCGYCTPGWIMNMYSLDKSTKNLTTQQVENSFGGNMCRCTGYRPILDAFKSFASDTDPELQDKLQDLEDLHINKCAKKCSRKCSTSEDEWCLIENPEESLKELRTDVGRWYKAYSIPDVFKVLTREGTDSYRLVAGNTGKGVYALPSEPKVLIDISSIETLKLVQSDENLILGAGMSLSDVMKTFQKWSKQNQDFSYLETLYKHLDLVAHVPVRNVGTIGGNLSLKNQYRDFPSDVFLILATVGATITVVNNKLNKVELKTKEFLTANLKDKLISDVKLPPLSRDNLIRTYKIMPRAQNAHAIVNAGFLFKLDADKRIKYANIIYGNISPTFIKASQTESLLVGQNLFTNEVLLRALKKLEEEIIPVEIPPEPSTSCRKSLALGLFYKAVLSHFLDVNPRYKSGGSILERPMSRGTQNYETDKTLWPLNKPVPKLEALAQCSGEATYVCDINYGLRAVHVAFVLSNVARAELEEFDATEALKIPGVVAVFSSKDIPGRNSFTPNEVPWMGVDEEIFASKNIYYYGQPVGVVAAATRRTALAAAELVKVKYKKLAGKPVLTIKDALESPDKEKRLRKDATIEPTTKGTDIQHTITGTFNVPSQYHYTMETQSCTTQVTENGLVVRSATQWMDLVHVAVSKALNIDENRVLVEVPRVGGAYGGKASRSALIACACALVAHKLNRSATLVMPLNQNMQAIGMRSACEFQYECGVNNDGVIQYLNVTYYSDCGCSYNDSAGSDIATSIINLYSTETWKVTGYSVLTDKASSTWCRAPSTTEGIAFAEHIMERISHATKKDHVEVRLKNLSPKHDTVREMISSFKMDTNFEDRKVEITKFNQENAWKKRGLKLSIMSYPIIYSWNFPVTISVYHADGTIAISHGGIEMGQGINTKIAQVCAYALKVPLQKVTVRGSNSFVSPNSMASNGSLTSESVAYATLKACEDLNKRLEAARNDLNEPTWEQVVNQAYQKGINLQTTYMTSPNDGLVGYNVYGVCAAEVELDVLTGNHMVRRLDLLEDTGVSMSPEIDVGQIEGAFIMGLGLWTSEKLVFENSTGRLLTNRTWNYKPPGAKDIPVDFRIMFRRNSSNPAGVLRSKATGEPALTLAVVVTHVLHDAIVEARSEFGYDNKDWLFIETPYSIENILKAISHKIESFKLT</sequence>
<evidence type="ECO:0000259" key="22">
    <source>
        <dbReference type="PROSITE" id="PS51387"/>
    </source>
</evidence>
<dbReference type="InterPro" id="IPR036884">
    <property type="entry name" value="2Fe-2S-bd_dom_sf"/>
</dbReference>
<keyword evidence="12 20" id="KW-0411">Iron-sulfur</keyword>
<dbReference type="FunFam" id="3.10.20.30:FF:000012">
    <property type="entry name" value="Xanthine dehydrogenase/oxidase"/>
    <property type="match status" value="1"/>
</dbReference>
<feature type="binding site" evidence="20">
    <location>
        <position position="85"/>
    </location>
    <ligand>
        <name>[2Fe-2S] cluster</name>
        <dbReference type="ChEBI" id="CHEBI:190135"/>
        <label>1</label>
    </ligand>
</feature>
<dbReference type="Gene3D" id="3.90.1170.50">
    <property type="entry name" value="Aldehyde oxidase/xanthine dehydrogenase, a/b hammerhead"/>
    <property type="match status" value="1"/>
</dbReference>
<dbReference type="InterPro" id="IPR036856">
    <property type="entry name" value="Ald_Oxase/Xan_DH_a/b_sf"/>
</dbReference>
<evidence type="ECO:0000256" key="14">
    <source>
        <dbReference type="ARBA" id="ARBA00023140"/>
    </source>
</evidence>
<dbReference type="Pfam" id="PF00941">
    <property type="entry name" value="FAD_binding_5"/>
    <property type="match status" value="1"/>
</dbReference>
<keyword evidence="14" id="KW-0576">Peroxisome</keyword>
<dbReference type="GO" id="GO:0051537">
    <property type="term" value="F:2 iron, 2 sulfur cluster binding"/>
    <property type="evidence" value="ECO:0007669"/>
    <property type="project" value="UniProtKB-KW"/>
</dbReference>
<keyword evidence="6" id="KW-0285">Flavoprotein</keyword>
<evidence type="ECO:0000313" key="23">
    <source>
        <dbReference type="EMBL" id="CAH1637055.1"/>
    </source>
</evidence>
<evidence type="ECO:0000256" key="8">
    <source>
        <dbReference type="ARBA" id="ARBA00022723"/>
    </source>
</evidence>
<dbReference type="InterPro" id="IPR000674">
    <property type="entry name" value="Ald_Oxase/Xan_DH_a/b"/>
</dbReference>
<feature type="active site" description="Proton acceptor" evidence="18">
    <location>
        <position position="1250"/>
    </location>
</feature>
<keyword evidence="13" id="KW-0520">NAD</keyword>
<dbReference type="Proteomes" id="UP001153321">
    <property type="component" value="Chromosome 14"/>
</dbReference>
<dbReference type="Pfam" id="PF01315">
    <property type="entry name" value="Ald_Xan_dh_C"/>
    <property type="match status" value="1"/>
</dbReference>
<dbReference type="PROSITE" id="PS51085">
    <property type="entry name" value="2FE2S_FER_2"/>
    <property type="match status" value="1"/>
</dbReference>
<dbReference type="InterPro" id="IPR036318">
    <property type="entry name" value="FAD-bd_PCMH-like_sf"/>
</dbReference>
<dbReference type="InterPro" id="IPR016166">
    <property type="entry name" value="FAD-bd_PCMH"/>
</dbReference>
<dbReference type="Pfam" id="PF20256">
    <property type="entry name" value="MoCoBD_2"/>
    <property type="match status" value="1"/>
</dbReference>
<feature type="binding site" evidence="19">
    <location>
        <position position="445"/>
    </location>
    <ligand>
        <name>FAD</name>
        <dbReference type="ChEBI" id="CHEBI:57692"/>
    </ligand>
</feature>
<protein>
    <recommendedName>
        <fullName evidence="17">Indole-3-acetaldehyde oxidase</fullName>
    </recommendedName>
</protein>
<dbReference type="SUPFAM" id="SSF47741">
    <property type="entry name" value="CO dehydrogenase ISP C-domain like"/>
    <property type="match status" value="1"/>
</dbReference>
<dbReference type="InterPro" id="IPR036683">
    <property type="entry name" value="CO_DH_flav_C_dom_sf"/>
</dbReference>
<dbReference type="GO" id="GO:0005506">
    <property type="term" value="F:iron ion binding"/>
    <property type="evidence" value="ECO:0007669"/>
    <property type="project" value="InterPro"/>
</dbReference>
<dbReference type="InterPro" id="IPR005107">
    <property type="entry name" value="CO_DH_flav_C"/>
</dbReference>
<dbReference type="CDD" id="cd00207">
    <property type="entry name" value="fer2"/>
    <property type="match status" value="1"/>
</dbReference>
<evidence type="ECO:0000256" key="1">
    <source>
        <dbReference type="ARBA" id="ARBA00001974"/>
    </source>
</evidence>
<feature type="binding site" evidence="20">
    <location>
        <position position="1077"/>
    </location>
    <ligand>
        <name>Mo-molybdopterin</name>
        <dbReference type="ChEBI" id="CHEBI:71302"/>
    </ligand>
    <ligandPart>
        <name>Mo</name>
        <dbReference type="ChEBI" id="CHEBI:28685"/>
    </ligandPart>
</feature>
<dbReference type="SMART" id="SM01092">
    <property type="entry name" value="CO_deh_flav_C"/>
    <property type="match status" value="1"/>
</dbReference>
<dbReference type="SUPFAM" id="SSF56003">
    <property type="entry name" value="Molybdenum cofactor-binding domain"/>
    <property type="match status" value="1"/>
</dbReference>
<feature type="binding site" evidence="20">
    <location>
        <position position="158"/>
    </location>
    <ligand>
        <name>[2Fe-2S] cluster</name>
        <dbReference type="ChEBI" id="CHEBI:190135"/>
        <label>2</label>
    </ligand>
</feature>
<evidence type="ECO:0000259" key="21">
    <source>
        <dbReference type="PROSITE" id="PS51085"/>
    </source>
</evidence>
<evidence type="ECO:0000256" key="11">
    <source>
        <dbReference type="ARBA" id="ARBA00023004"/>
    </source>
</evidence>
<dbReference type="GO" id="GO:0050302">
    <property type="term" value="F:indole-3-acetaldehyde oxidase activity"/>
    <property type="evidence" value="ECO:0007669"/>
    <property type="project" value="UniProtKB-EC"/>
</dbReference>
<comment type="subcellular location">
    <subcellularLocation>
        <location evidence="2">Peroxisome</location>
    </subcellularLocation>
</comment>
<evidence type="ECO:0000256" key="12">
    <source>
        <dbReference type="ARBA" id="ARBA00023014"/>
    </source>
</evidence>
<feature type="binding site" evidence="20">
    <location>
        <position position="90"/>
    </location>
    <ligand>
        <name>[2Fe-2S] cluster</name>
        <dbReference type="ChEBI" id="CHEBI:190135"/>
        <label>1</label>
    </ligand>
</feature>
<name>A0A9P0HYU7_SPOLI</name>
<dbReference type="FunFam" id="3.30.465.10:FF:000013">
    <property type="entry name" value="Aldehyde oxidase"/>
    <property type="match status" value="1"/>
</dbReference>
<evidence type="ECO:0000256" key="3">
    <source>
        <dbReference type="ARBA" id="ARBA00006849"/>
    </source>
</evidence>
<evidence type="ECO:0000256" key="9">
    <source>
        <dbReference type="ARBA" id="ARBA00022827"/>
    </source>
</evidence>
<feature type="domain" description="FAD-binding PCMH-type" evidence="22">
    <location>
        <begin position="256"/>
        <end position="437"/>
    </location>
</feature>
<comment type="subunit">
    <text evidence="4">Homodimer.</text>
</comment>
<evidence type="ECO:0000256" key="19">
    <source>
        <dbReference type="PIRSR" id="PIRSR000127-2"/>
    </source>
</evidence>
<gene>
    <name evidence="23" type="ORF">SPLIT_LOCUS2416</name>
</gene>
<dbReference type="InterPro" id="IPR046867">
    <property type="entry name" value="AldOxase/xan_DH_MoCoBD2"/>
</dbReference>
<dbReference type="Gene3D" id="1.10.150.120">
    <property type="entry name" value="[2Fe-2S]-binding domain"/>
    <property type="match status" value="1"/>
</dbReference>
<dbReference type="SUPFAM" id="SSF55447">
    <property type="entry name" value="CO dehydrogenase flavoprotein C-terminal domain-like"/>
    <property type="match status" value="1"/>
</dbReference>
<dbReference type="FunFam" id="3.30.390.50:FF:000003">
    <property type="entry name" value="Aldehyde oxidase1"/>
    <property type="match status" value="1"/>
</dbReference>
<dbReference type="SUPFAM" id="SSF54292">
    <property type="entry name" value="2Fe-2S ferredoxin-like"/>
    <property type="match status" value="1"/>
</dbReference>
<evidence type="ECO:0000256" key="5">
    <source>
        <dbReference type="ARBA" id="ARBA00022505"/>
    </source>
</evidence>
<dbReference type="InterPro" id="IPR016169">
    <property type="entry name" value="FAD-bd_PCMH_sub2"/>
</dbReference>
<evidence type="ECO:0000256" key="20">
    <source>
        <dbReference type="PIRSR" id="PIRSR000127-3"/>
    </source>
</evidence>
<keyword evidence="10" id="KW-0560">Oxidoreductase</keyword>
<proteinExistence type="inferred from homology"/>
<dbReference type="Gene3D" id="3.10.20.30">
    <property type="match status" value="1"/>
</dbReference>
<dbReference type="InterPro" id="IPR012675">
    <property type="entry name" value="Beta-grasp_dom_sf"/>
</dbReference>
<dbReference type="PANTHER" id="PTHR11908">
    <property type="entry name" value="XANTHINE DEHYDROGENASE"/>
    <property type="match status" value="1"/>
</dbReference>
<dbReference type="SUPFAM" id="SSF56176">
    <property type="entry name" value="FAD-binding/transporter-associated domain-like"/>
    <property type="match status" value="1"/>
</dbReference>
<dbReference type="InterPro" id="IPR002346">
    <property type="entry name" value="Mopterin_DH_FAD-bd"/>
</dbReference>
<evidence type="ECO:0000256" key="6">
    <source>
        <dbReference type="ARBA" id="ARBA00022630"/>
    </source>
</evidence>
<feature type="binding site" evidence="20">
    <location>
        <position position="192"/>
    </location>
    <ligand>
        <name>[2Fe-2S] cluster</name>
        <dbReference type="ChEBI" id="CHEBI:190135"/>
        <label>2</label>
    </ligand>
</feature>
<feature type="binding site" evidence="20">
    <location>
        <position position="781"/>
    </location>
    <ligand>
        <name>Mo-molybdopterin</name>
        <dbReference type="ChEBI" id="CHEBI:71302"/>
    </ligand>
    <ligandPart>
        <name>Mo</name>
        <dbReference type="ChEBI" id="CHEBI:28685"/>
    </ligandPart>
</feature>
<comment type="similarity">
    <text evidence="3">Belongs to the xanthine dehydrogenase family.</text>
</comment>
<evidence type="ECO:0000256" key="13">
    <source>
        <dbReference type="ARBA" id="ARBA00023027"/>
    </source>
</evidence>
<dbReference type="GO" id="GO:0005777">
    <property type="term" value="C:peroxisome"/>
    <property type="evidence" value="ECO:0007669"/>
    <property type="project" value="UniProtKB-SubCell"/>
</dbReference>
<dbReference type="SUPFAM" id="SSF54665">
    <property type="entry name" value="CO dehydrogenase molybdoprotein N-domain-like"/>
    <property type="match status" value="1"/>
</dbReference>
<dbReference type="PROSITE" id="PS51387">
    <property type="entry name" value="FAD_PCMH"/>
    <property type="match status" value="1"/>
</dbReference>
<evidence type="ECO:0000256" key="18">
    <source>
        <dbReference type="PIRSR" id="PIRSR000127-1"/>
    </source>
</evidence>
<keyword evidence="7 20" id="KW-0001">2Fe-2S</keyword>
<accession>A0A9P0HYU7</accession>
<dbReference type="FunFam" id="3.30.365.10:FF:000008">
    <property type="entry name" value="Aldehyde oxidase1"/>
    <property type="match status" value="1"/>
</dbReference>
<evidence type="ECO:0000256" key="2">
    <source>
        <dbReference type="ARBA" id="ARBA00004275"/>
    </source>
</evidence>